<dbReference type="CDD" id="cd01650">
    <property type="entry name" value="RT_nLTR_like"/>
    <property type="match status" value="1"/>
</dbReference>
<accession>A0A9Q0DN11</accession>
<name>A0A9Q0DN11_9TELE</name>
<gene>
    <name evidence="2" type="ORF">NHX12_007987</name>
</gene>
<organism evidence="2 3">
    <name type="scientific">Muraenolepis orangiensis</name>
    <name type="common">Patagonian moray cod</name>
    <dbReference type="NCBI Taxonomy" id="630683"/>
    <lineage>
        <taxon>Eukaryota</taxon>
        <taxon>Metazoa</taxon>
        <taxon>Chordata</taxon>
        <taxon>Craniata</taxon>
        <taxon>Vertebrata</taxon>
        <taxon>Euteleostomi</taxon>
        <taxon>Actinopterygii</taxon>
        <taxon>Neopterygii</taxon>
        <taxon>Teleostei</taxon>
        <taxon>Neoteleostei</taxon>
        <taxon>Acanthomorphata</taxon>
        <taxon>Zeiogadaria</taxon>
        <taxon>Gadariae</taxon>
        <taxon>Gadiformes</taxon>
        <taxon>Muraenolepidoidei</taxon>
        <taxon>Muraenolepididae</taxon>
        <taxon>Muraenolepis</taxon>
    </lineage>
</organism>
<dbReference type="Pfam" id="PF00078">
    <property type="entry name" value="RVT_1"/>
    <property type="match status" value="1"/>
</dbReference>
<protein>
    <recommendedName>
        <fullName evidence="1">Reverse transcriptase domain-containing protein</fullName>
    </recommendedName>
</protein>
<dbReference type="OrthoDB" id="416119at2759"/>
<reference evidence="2" key="1">
    <citation type="submission" date="2022-07" db="EMBL/GenBank/DDBJ databases">
        <title>Chromosome-level genome of Muraenolepis orangiensis.</title>
        <authorList>
            <person name="Kim J."/>
        </authorList>
    </citation>
    <scope>NUCLEOTIDE SEQUENCE</scope>
    <source>
        <strain evidence="2">KU_S4_2022</strain>
        <tissue evidence="2">Muscle</tissue>
    </source>
</reference>
<comment type="caution">
    <text evidence="2">The sequence shown here is derived from an EMBL/GenBank/DDBJ whole genome shotgun (WGS) entry which is preliminary data.</text>
</comment>
<sequence length="695" mass="77776">MQGWRAPGIDGLSVEFYKAYWDVLSHDLLDVFNESLASGSMPVSCRRAVITLLPKKGNLQDIKNWRPVSLLCVDYKLLSKALATRLGRAVEQVIHRDQTYCVPGRSMVDNVHLIRDVLEVSSSLGINTRLISLDQEKAFDRVEHSFLWKVMEKFGFSAGFIAKIKVLYNNIESVLKFNVLPQNMVWKKDGFKYLGVFLGKGIIVLKNWEDVIEKIEGKLSKWKWLLPQMSFKARLDVSSSETPGLTVALCRSKTLCLQQLVDAVGPELSDAQALVSLLGLHSVRVAQRILQLWSQNLCPEEKRLLRSYGQGRARPDPADPFPEIYLSPGLRELTGPLLQTTQHQVSLAPLSYHRLHNTTSPYLLCPTTDYTTPCLLTSSLLPQTTQHLVSLPPLSYHRLTTQHLVSLSPLSYHRLHNIKSPYLLCPTTDCTTPCLLGSSLLPQTAQHQVSLSPLSYHRLTTPSLLTSSLLPQTDYTTPRLLTSSLLPQTTQHQVSLAPLSYHRLHNTTSPYLLSPTTDYTTPSLLGSSLLPQTTQHHISLPPLSYHRLHNTLSPYLLSPTTDYTTPCLLTSSLLPQTDYTTPCLLISSLLPQTAQHQVSLSPLSYHRLHNTTSPWLLSPTTDCSTPSLLISSLLPQTDYTKSPWLLSPTTDYTTPRLLTSSLLPQTTQHQVSLAPLSYHRLHNTTSPYLLCPTTD</sequence>
<feature type="domain" description="Reverse transcriptase" evidence="1">
    <location>
        <begin position="54"/>
        <end position="182"/>
    </location>
</feature>
<proteinExistence type="predicted"/>
<evidence type="ECO:0000259" key="1">
    <source>
        <dbReference type="Pfam" id="PF00078"/>
    </source>
</evidence>
<dbReference type="EMBL" id="JANIIK010000114">
    <property type="protein sequence ID" value="KAJ3590030.1"/>
    <property type="molecule type" value="Genomic_DNA"/>
</dbReference>
<dbReference type="InterPro" id="IPR000477">
    <property type="entry name" value="RT_dom"/>
</dbReference>
<dbReference type="PANTHER" id="PTHR19446">
    <property type="entry name" value="REVERSE TRANSCRIPTASES"/>
    <property type="match status" value="1"/>
</dbReference>
<evidence type="ECO:0000313" key="2">
    <source>
        <dbReference type="EMBL" id="KAJ3590030.1"/>
    </source>
</evidence>
<dbReference type="AlphaFoldDB" id="A0A9Q0DN11"/>
<keyword evidence="3" id="KW-1185">Reference proteome</keyword>
<dbReference type="Proteomes" id="UP001148018">
    <property type="component" value="Unassembled WGS sequence"/>
</dbReference>
<evidence type="ECO:0000313" key="3">
    <source>
        <dbReference type="Proteomes" id="UP001148018"/>
    </source>
</evidence>